<keyword evidence="1" id="KW-0472">Membrane</keyword>
<keyword evidence="1" id="KW-0812">Transmembrane</keyword>
<evidence type="ECO:0000313" key="3">
    <source>
        <dbReference type="Proteomes" id="UP000092445"/>
    </source>
</evidence>
<name>A0A1A9ZBS7_GLOPL</name>
<reference evidence="2" key="2">
    <citation type="submission" date="2020-05" db="UniProtKB">
        <authorList>
            <consortium name="EnsemblMetazoa"/>
        </authorList>
    </citation>
    <scope>IDENTIFICATION</scope>
    <source>
        <strain evidence="2">IAEA</strain>
    </source>
</reference>
<dbReference type="EnsemblMetazoa" id="GPAI009859-RA">
    <property type="protein sequence ID" value="GPAI009859-PA"/>
    <property type="gene ID" value="GPAI009859"/>
</dbReference>
<dbReference type="Proteomes" id="UP000092445">
    <property type="component" value="Unassembled WGS sequence"/>
</dbReference>
<dbReference type="AlphaFoldDB" id="A0A1A9ZBS7"/>
<keyword evidence="1" id="KW-1133">Transmembrane helix</keyword>
<keyword evidence="3" id="KW-1185">Reference proteome</keyword>
<sequence>MAIKQLNSLSEEYAAATLLWSLLLNIPAEVLIGVFKMSPNDSLALLKYLNYESSLLRSPRNYQDFDIFMGLEKRRLLKRYPFLHLQGSMTYSVQMRHYLASHFNTCLKDI</sequence>
<dbReference type="VEuPathDB" id="VectorBase:GPAI009859"/>
<protein>
    <submittedName>
        <fullName evidence="2">Uncharacterized protein</fullName>
    </submittedName>
</protein>
<organism evidence="2 3">
    <name type="scientific">Glossina pallidipes</name>
    <name type="common">Tsetse fly</name>
    <dbReference type="NCBI Taxonomy" id="7398"/>
    <lineage>
        <taxon>Eukaryota</taxon>
        <taxon>Metazoa</taxon>
        <taxon>Ecdysozoa</taxon>
        <taxon>Arthropoda</taxon>
        <taxon>Hexapoda</taxon>
        <taxon>Insecta</taxon>
        <taxon>Pterygota</taxon>
        <taxon>Neoptera</taxon>
        <taxon>Endopterygota</taxon>
        <taxon>Diptera</taxon>
        <taxon>Brachycera</taxon>
        <taxon>Muscomorpha</taxon>
        <taxon>Hippoboscoidea</taxon>
        <taxon>Glossinidae</taxon>
        <taxon>Glossina</taxon>
    </lineage>
</organism>
<feature type="transmembrane region" description="Helical" evidence="1">
    <location>
        <begin position="13"/>
        <end position="35"/>
    </location>
</feature>
<reference evidence="3" key="1">
    <citation type="submission" date="2014-03" db="EMBL/GenBank/DDBJ databases">
        <authorList>
            <person name="Aksoy S."/>
            <person name="Warren W."/>
            <person name="Wilson R.K."/>
        </authorList>
    </citation>
    <scope>NUCLEOTIDE SEQUENCE [LARGE SCALE GENOMIC DNA]</scope>
    <source>
        <strain evidence="3">IAEA</strain>
    </source>
</reference>
<evidence type="ECO:0000256" key="1">
    <source>
        <dbReference type="SAM" id="Phobius"/>
    </source>
</evidence>
<proteinExistence type="predicted"/>
<evidence type="ECO:0000313" key="2">
    <source>
        <dbReference type="EnsemblMetazoa" id="GPAI009859-PA"/>
    </source>
</evidence>
<accession>A0A1A9ZBS7</accession>